<accession>A0AAP0LDS3</accession>
<protein>
    <recommendedName>
        <fullName evidence="4">Remorin C-terminal domain-containing protein</fullName>
    </recommendedName>
</protein>
<feature type="region of interest" description="Disordered" evidence="1">
    <location>
        <begin position="138"/>
        <end position="219"/>
    </location>
</feature>
<reference evidence="2 3" key="1">
    <citation type="submission" date="2024-01" db="EMBL/GenBank/DDBJ databases">
        <title>Genome assemblies of Stephania.</title>
        <authorList>
            <person name="Yang L."/>
        </authorList>
    </citation>
    <scope>NUCLEOTIDE SEQUENCE [LARGE SCALE GENOMIC DNA]</scope>
    <source>
        <strain evidence="2">YNDBR</strain>
        <tissue evidence="2">Leaf</tissue>
    </source>
</reference>
<name>A0AAP0LDS3_9MAGN</name>
<organism evidence="2 3">
    <name type="scientific">Stephania yunnanensis</name>
    <dbReference type="NCBI Taxonomy" id="152371"/>
    <lineage>
        <taxon>Eukaryota</taxon>
        <taxon>Viridiplantae</taxon>
        <taxon>Streptophyta</taxon>
        <taxon>Embryophyta</taxon>
        <taxon>Tracheophyta</taxon>
        <taxon>Spermatophyta</taxon>
        <taxon>Magnoliopsida</taxon>
        <taxon>Ranunculales</taxon>
        <taxon>Menispermaceae</taxon>
        <taxon>Menispermoideae</taxon>
        <taxon>Cissampelideae</taxon>
        <taxon>Stephania</taxon>
    </lineage>
</organism>
<feature type="compositionally biased region" description="Low complexity" evidence="1">
    <location>
        <begin position="191"/>
        <end position="203"/>
    </location>
</feature>
<feature type="compositionally biased region" description="Basic and acidic residues" evidence="1">
    <location>
        <begin position="204"/>
        <end position="214"/>
    </location>
</feature>
<comment type="caution">
    <text evidence="2">The sequence shown here is derived from an EMBL/GenBank/DDBJ whole genome shotgun (WGS) entry which is preliminary data.</text>
</comment>
<evidence type="ECO:0000313" key="3">
    <source>
        <dbReference type="Proteomes" id="UP001420932"/>
    </source>
</evidence>
<dbReference type="EMBL" id="JBBNAF010000001">
    <property type="protein sequence ID" value="KAK9169126.1"/>
    <property type="molecule type" value="Genomic_DNA"/>
</dbReference>
<evidence type="ECO:0008006" key="4">
    <source>
        <dbReference type="Google" id="ProtNLM"/>
    </source>
</evidence>
<gene>
    <name evidence="2" type="ORF">Syun_001266</name>
</gene>
<dbReference type="Proteomes" id="UP001420932">
    <property type="component" value="Unassembled WGS sequence"/>
</dbReference>
<evidence type="ECO:0000256" key="1">
    <source>
        <dbReference type="SAM" id="MobiDB-lite"/>
    </source>
</evidence>
<sequence length="302" mass="33866">MDSSTRSSVKVVVVGVVGCERFCTRGILGILGLIFECPRVRFSGLGPDSREAADNIMSQRRLPSQKTQSFIKGERTAELVQEAVLRQMDEGNYFNDSIEFAAVIAAAAFAVNSLEDAELQGRKQSTDRSEASLIRIKSRKDQEQGEASVRNLEMTEEDAAIKHRPPEKAVVRTPTISKPSSTDNYSTTIGPKLKPAAAPASYKYPRDNGSEKARNSRSYGETDAIADIWEKSAMERIKKKETEKRGERAFQHYRSEISWIEQIVAGARAEADEKRRYEGFKIKETENKIRVTEKVPVKCFCF</sequence>
<feature type="compositionally biased region" description="Polar residues" evidence="1">
    <location>
        <begin position="174"/>
        <end position="189"/>
    </location>
</feature>
<keyword evidence="3" id="KW-1185">Reference proteome</keyword>
<feature type="compositionally biased region" description="Basic and acidic residues" evidence="1">
    <location>
        <begin position="159"/>
        <end position="170"/>
    </location>
</feature>
<proteinExistence type="predicted"/>
<evidence type="ECO:0000313" key="2">
    <source>
        <dbReference type="EMBL" id="KAK9169126.1"/>
    </source>
</evidence>
<dbReference type="AlphaFoldDB" id="A0AAP0LDS3"/>